<dbReference type="SFLD" id="SFLDG01067">
    <property type="entry name" value="SPASM/twitch_domain_containing"/>
    <property type="match status" value="1"/>
</dbReference>
<evidence type="ECO:0000256" key="4">
    <source>
        <dbReference type="ARBA" id="ARBA00023014"/>
    </source>
</evidence>
<dbReference type="Pfam" id="PF04055">
    <property type="entry name" value="Radical_SAM"/>
    <property type="match status" value="1"/>
</dbReference>
<dbReference type="GO" id="GO:0051536">
    <property type="term" value="F:iron-sulfur cluster binding"/>
    <property type="evidence" value="ECO:0007669"/>
    <property type="project" value="UniProtKB-KW"/>
</dbReference>
<dbReference type="InterPro" id="IPR013785">
    <property type="entry name" value="Aldolase_TIM"/>
</dbReference>
<dbReference type="EMBL" id="LAZR01000003">
    <property type="protein sequence ID" value="KKO11357.1"/>
    <property type="molecule type" value="Genomic_DNA"/>
</dbReference>
<dbReference type="AlphaFoldDB" id="A0A0F9YGK6"/>
<gene>
    <name evidence="6" type="ORF">LCGC14_0018380</name>
</gene>
<dbReference type="SUPFAM" id="SSF102114">
    <property type="entry name" value="Radical SAM enzymes"/>
    <property type="match status" value="1"/>
</dbReference>
<sequence>MNGPMSDKYSVDSHKLMYHVGRVNDWLGGEMIYPVYMEASPSGACNHRCTFCGLDFMEYRADFLDVDVFQDRLTELGQLGLKSIMYGGEGEPLLHKRMADIVSHAQGAGIDNAMTTNGVLLTPDLAEAMLPHTEWIKVSINAGTADTYSRIHRTKPGDFDIVVSNLTAAAELRRSKGYTCTLGMQLVLLPENRDEVKTLAAIARDAGMDYLVIKPYSQHLMSESNTYSDISYEDDLHLADELEAFNTDRYSVIFRTKTMKKWQDSEHPYQRCQALPFWSYIDSKGNVWGCSCFLGDDRFLYGNIYDNTFREIWEGDKRRRSLNWVQEKMDVAACRVNCRMDEINRYLWQLTQPPAHVNFI</sequence>
<dbReference type="InterPro" id="IPR050377">
    <property type="entry name" value="Radical_SAM_PqqE_MftC-like"/>
</dbReference>
<evidence type="ECO:0000259" key="5">
    <source>
        <dbReference type="PROSITE" id="PS51918"/>
    </source>
</evidence>
<dbReference type="PROSITE" id="PS51918">
    <property type="entry name" value="RADICAL_SAM"/>
    <property type="match status" value="1"/>
</dbReference>
<dbReference type="PANTHER" id="PTHR11228">
    <property type="entry name" value="RADICAL SAM DOMAIN PROTEIN"/>
    <property type="match status" value="1"/>
</dbReference>
<dbReference type="PANTHER" id="PTHR11228:SF7">
    <property type="entry name" value="PQQA PEPTIDE CYCLASE"/>
    <property type="match status" value="1"/>
</dbReference>
<keyword evidence="1" id="KW-0949">S-adenosyl-L-methionine</keyword>
<comment type="caution">
    <text evidence="6">The sequence shown here is derived from an EMBL/GenBank/DDBJ whole genome shotgun (WGS) entry which is preliminary data.</text>
</comment>
<protein>
    <recommendedName>
        <fullName evidence="5">Radical SAM core domain-containing protein</fullName>
    </recommendedName>
</protein>
<dbReference type="InterPro" id="IPR023885">
    <property type="entry name" value="4Fe4S-binding_SPASM_dom"/>
</dbReference>
<dbReference type="InterPro" id="IPR058240">
    <property type="entry name" value="rSAM_sf"/>
</dbReference>
<organism evidence="6">
    <name type="scientific">marine sediment metagenome</name>
    <dbReference type="NCBI Taxonomy" id="412755"/>
    <lineage>
        <taxon>unclassified sequences</taxon>
        <taxon>metagenomes</taxon>
        <taxon>ecological metagenomes</taxon>
    </lineage>
</organism>
<dbReference type="CDD" id="cd21109">
    <property type="entry name" value="SPASM"/>
    <property type="match status" value="1"/>
</dbReference>
<evidence type="ECO:0000313" key="6">
    <source>
        <dbReference type="EMBL" id="KKO11357.1"/>
    </source>
</evidence>
<dbReference type="GO" id="GO:0046872">
    <property type="term" value="F:metal ion binding"/>
    <property type="evidence" value="ECO:0007669"/>
    <property type="project" value="UniProtKB-KW"/>
</dbReference>
<dbReference type="InterPro" id="IPR007197">
    <property type="entry name" value="rSAM"/>
</dbReference>
<keyword evidence="3" id="KW-0408">Iron</keyword>
<dbReference type="GO" id="GO:0003824">
    <property type="term" value="F:catalytic activity"/>
    <property type="evidence" value="ECO:0007669"/>
    <property type="project" value="InterPro"/>
</dbReference>
<dbReference type="Pfam" id="PF13186">
    <property type="entry name" value="SPASM"/>
    <property type="match status" value="1"/>
</dbReference>
<feature type="domain" description="Radical SAM core" evidence="5">
    <location>
        <begin position="29"/>
        <end position="255"/>
    </location>
</feature>
<dbReference type="SFLD" id="SFLDS00029">
    <property type="entry name" value="Radical_SAM"/>
    <property type="match status" value="1"/>
</dbReference>
<accession>A0A0F9YGK6</accession>
<dbReference type="Gene3D" id="3.20.20.70">
    <property type="entry name" value="Aldolase class I"/>
    <property type="match status" value="1"/>
</dbReference>
<evidence type="ECO:0000256" key="1">
    <source>
        <dbReference type="ARBA" id="ARBA00022691"/>
    </source>
</evidence>
<evidence type="ECO:0000256" key="2">
    <source>
        <dbReference type="ARBA" id="ARBA00022723"/>
    </source>
</evidence>
<reference evidence="6" key="1">
    <citation type="journal article" date="2015" name="Nature">
        <title>Complex archaea that bridge the gap between prokaryotes and eukaryotes.</title>
        <authorList>
            <person name="Spang A."/>
            <person name="Saw J.H."/>
            <person name="Jorgensen S.L."/>
            <person name="Zaremba-Niedzwiedzka K."/>
            <person name="Martijn J."/>
            <person name="Lind A.E."/>
            <person name="van Eijk R."/>
            <person name="Schleper C."/>
            <person name="Guy L."/>
            <person name="Ettema T.J."/>
        </authorList>
    </citation>
    <scope>NUCLEOTIDE SEQUENCE</scope>
</reference>
<keyword evidence="4" id="KW-0411">Iron-sulfur</keyword>
<evidence type="ECO:0000256" key="3">
    <source>
        <dbReference type="ARBA" id="ARBA00023004"/>
    </source>
</evidence>
<dbReference type="CDD" id="cd01335">
    <property type="entry name" value="Radical_SAM"/>
    <property type="match status" value="1"/>
</dbReference>
<proteinExistence type="predicted"/>
<keyword evidence="2" id="KW-0479">Metal-binding</keyword>
<name>A0A0F9YGK6_9ZZZZ</name>